<feature type="binding site" evidence="4">
    <location>
        <position position="273"/>
    </location>
    <ligand>
        <name>Mg(2+)</name>
        <dbReference type="ChEBI" id="CHEBI:18420"/>
    </ligand>
</feature>
<dbReference type="NCBIfam" id="TIGR01452">
    <property type="entry name" value="PGP_euk"/>
    <property type="match status" value="1"/>
</dbReference>
<keyword evidence="4" id="KW-0460">Magnesium</keyword>
<evidence type="ECO:0000256" key="4">
    <source>
        <dbReference type="PIRSR" id="PIRSR000915-3"/>
    </source>
</evidence>
<dbReference type="GO" id="GO:0046872">
    <property type="term" value="F:metal ion binding"/>
    <property type="evidence" value="ECO:0007669"/>
    <property type="project" value="UniProtKB-KW"/>
</dbReference>
<evidence type="ECO:0000313" key="6">
    <source>
        <dbReference type="Proteomes" id="UP001165065"/>
    </source>
</evidence>
<feature type="binding site" evidence="4">
    <location>
        <position position="53"/>
    </location>
    <ligand>
        <name>Mg(2+)</name>
        <dbReference type="ChEBI" id="CHEBI:18420"/>
    </ligand>
</feature>
<dbReference type="PIRSF" id="PIRSF000915">
    <property type="entry name" value="PGP-type_phosphatase"/>
    <property type="match status" value="1"/>
</dbReference>
<feature type="binding site" evidence="4">
    <location>
        <position position="51"/>
    </location>
    <ligand>
        <name>Mg(2+)</name>
        <dbReference type="ChEBI" id="CHEBI:18420"/>
    </ligand>
</feature>
<feature type="active site" description="Nucleophile" evidence="2">
    <location>
        <position position="51"/>
    </location>
</feature>
<gene>
    <name evidence="5" type="ORF">TrCOL_g1928</name>
</gene>
<dbReference type="InterPro" id="IPR023214">
    <property type="entry name" value="HAD_sf"/>
</dbReference>
<organism evidence="5 6">
    <name type="scientific">Triparma columacea</name>
    <dbReference type="NCBI Taxonomy" id="722753"/>
    <lineage>
        <taxon>Eukaryota</taxon>
        <taxon>Sar</taxon>
        <taxon>Stramenopiles</taxon>
        <taxon>Ochrophyta</taxon>
        <taxon>Bolidophyceae</taxon>
        <taxon>Parmales</taxon>
        <taxon>Triparmaceae</taxon>
        <taxon>Triparma</taxon>
    </lineage>
</organism>
<sequence>MSSAILSYIGHNLAYLRSNLSSLLSSPVLLQSSASVSAFLSSNDIDTVLFDCDGVMYRSGTPIPGVSRAISHLLDTGLKVVFVTNSSGSNRSKMAAKLTKLMGRDIPRDMCLPTCYTAAWYMKKHHPDVDKVYVIGGQGIVDELTAAGYTCLGGPSTSSTPSSMNESSCESFVPSSSVGAVVVGMSSDFTYSMLFEATCYLRDPECKLIATNRDAFDVLAGGVHQPAAGAMVAALEASANRKAVNVGKPTSHTIGILEDEFSVVRSSTLMVGDRLDTDIAFGVNNGFRTALVLSGVTPGELACRVCSGEGVGEEKYVPTVVIPSAGFLGPGKEAEEELEGGGRARL</sequence>
<dbReference type="Pfam" id="PF13344">
    <property type="entry name" value="Hydrolase_6"/>
    <property type="match status" value="1"/>
</dbReference>
<dbReference type="PANTHER" id="PTHR19288">
    <property type="entry name" value="4-NITROPHENYLPHOSPHATASE-RELATED"/>
    <property type="match status" value="1"/>
</dbReference>
<dbReference type="Gene3D" id="3.40.50.1000">
    <property type="entry name" value="HAD superfamily/HAD-like"/>
    <property type="match status" value="2"/>
</dbReference>
<name>A0A9W7G7H2_9STRA</name>
<evidence type="ECO:0000256" key="2">
    <source>
        <dbReference type="PIRSR" id="PIRSR000915-1"/>
    </source>
</evidence>
<dbReference type="NCBIfam" id="TIGR01460">
    <property type="entry name" value="HAD-SF-IIA"/>
    <property type="match status" value="1"/>
</dbReference>
<protein>
    <submittedName>
        <fullName evidence="5">Uncharacterized protein</fullName>
    </submittedName>
</protein>
<evidence type="ECO:0000256" key="3">
    <source>
        <dbReference type="PIRSR" id="PIRSR000915-2"/>
    </source>
</evidence>
<reference evidence="6" key="1">
    <citation type="journal article" date="2023" name="Commun. Biol.">
        <title>Genome analysis of Parmales, the sister group of diatoms, reveals the evolutionary specialization of diatoms from phago-mixotrophs to photoautotrophs.</title>
        <authorList>
            <person name="Ban H."/>
            <person name="Sato S."/>
            <person name="Yoshikawa S."/>
            <person name="Yamada K."/>
            <person name="Nakamura Y."/>
            <person name="Ichinomiya M."/>
            <person name="Sato N."/>
            <person name="Blanc-Mathieu R."/>
            <person name="Endo H."/>
            <person name="Kuwata A."/>
            <person name="Ogata H."/>
        </authorList>
    </citation>
    <scope>NUCLEOTIDE SEQUENCE [LARGE SCALE GENOMIC DNA]</scope>
</reference>
<evidence type="ECO:0000256" key="1">
    <source>
        <dbReference type="ARBA" id="ARBA00022801"/>
    </source>
</evidence>
<dbReference type="Pfam" id="PF13242">
    <property type="entry name" value="Hydrolase_like"/>
    <property type="match status" value="1"/>
</dbReference>
<comment type="cofactor">
    <cofactor evidence="4">
        <name>Mg(2+)</name>
        <dbReference type="ChEBI" id="CHEBI:18420"/>
    </cofactor>
    <text evidence="4">Divalent metal ions. Mg(2+) is the most effective.</text>
</comment>
<dbReference type="SUPFAM" id="SSF56784">
    <property type="entry name" value="HAD-like"/>
    <property type="match status" value="1"/>
</dbReference>
<evidence type="ECO:0000313" key="5">
    <source>
        <dbReference type="EMBL" id="GMI34862.1"/>
    </source>
</evidence>
<feature type="binding site" evidence="3">
    <location>
        <position position="248"/>
    </location>
    <ligand>
        <name>substrate</name>
    </ligand>
</feature>
<keyword evidence="6" id="KW-1185">Reference proteome</keyword>
<keyword evidence="1" id="KW-0378">Hydrolase</keyword>
<proteinExistence type="predicted"/>
<comment type="caution">
    <text evidence="5">The sequence shown here is derived from an EMBL/GenBank/DDBJ whole genome shotgun (WGS) entry which is preliminary data.</text>
</comment>
<keyword evidence="4" id="KW-0479">Metal-binding</keyword>
<dbReference type="OrthoDB" id="413953at2759"/>
<dbReference type="InterPro" id="IPR006357">
    <property type="entry name" value="HAD-SF_hydro_IIA"/>
</dbReference>
<dbReference type="Proteomes" id="UP001165065">
    <property type="component" value="Unassembled WGS sequence"/>
</dbReference>
<dbReference type="EMBL" id="BRYA01000886">
    <property type="protein sequence ID" value="GMI34862.1"/>
    <property type="molecule type" value="Genomic_DNA"/>
</dbReference>
<dbReference type="GO" id="GO:0016791">
    <property type="term" value="F:phosphatase activity"/>
    <property type="evidence" value="ECO:0007669"/>
    <property type="project" value="InterPro"/>
</dbReference>
<dbReference type="PANTHER" id="PTHR19288:SF93">
    <property type="entry name" value="FI11325P-RELATED"/>
    <property type="match status" value="1"/>
</dbReference>
<dbReference type="InterPro" id="IPR006349">
    <property type="entry name" value="PGP_euk"/>
</dbReference>
<dbReference type="GO" id="GO:0005737">
    <property type="term" value="C:cytoplasm"/>
    <property type="evidence" value="ECO:0007669"/>
    <property type="project" value="TreeGrafter"/>
</dbReference>
<accession>A0A9W7G7H2</accession>
<feature type="active site" description="Proton donor" evidence="2">
    <location>
        <position position="53"/>
    </location>
</feature>
<dbReference type="InterPro" id="IPR036412">
    <property type="entry name" value="HAD-like_sf"/>
</dbReference>
<dbReference type="AlphaFoldDB" id="A0A9W7G7H2"/>